<reference evidence="1" key="1">
    <citation type="journal article" date="2019" name="bioRxiv">
        <title>The Genome of the Zebra Mussel, Dreissena polymorpha: A Resource for Invasive Species Research.</title>
        <authorList>
            <person name="McCartney M.A."/>
            <person name="Auch B."/>
            <person name="Kono T."/>
            <person name="Mallez S."/>
            <person name="Zhang Y."/>
            <person name="Obille A."/>
            <person name="Becker A."/>
            <person name="Abrahante J.E."/>
            <person name="Garbe J."/>
            <person name="Badalamenti J.P."/>
            <person name="Herman A."/>
            <person name="Mangelson H."/>
            <person name="Liachko I."/>
            <person name="Sullivan S."/>
            <person name="Sone E.D."/>
            <person name="Koren S."/>
            <person name="Silverstein K.A.T."/>
            <person name="Beckman K.B."/>
            <person name="Gohl D.M."/>
        </authorList>
    </citation>
    <scope>NUCLEOTIDE SEQUENCE</scope>
    <source>
        <strain evidence="1">Duluth1</strain>
        <tissue evidence="1">Whole animal</tissue>
    </source>
</reference>
<evidence type="ECO:0000313" key="2">
    <source>
        <dbReference type="Proteomes" id="UP000828390"/>
    </source>
</evidence>
<protein>
    <submittedName>
        <fullName evidence="1">Uncharacterized protein</fullName>
    </submittedName>
</protein>
<evidence type="ECO:0000313" key="1">
    <source>
        <dbReference type="EMBL" id="KAH3857562.1"/>
    </source>
</evidence>
<proteinExistence type="predicted"/>
<name>A0A9D4LHQ5_DREPO</name>
<gene>
    <name evidence="1" type="ORF">DPMN_100172</name>
</gene>
<keyword evidence="2" id="KW-1185">Reference proteome</keyword>
<organism evidence="1 2">
    <name type="scientific">Dreissena polymorpha</name>
    <name type="common">Zebra mussel</name>
    <name type="synonym">Mytilus polymorpha</name>
    <dbReference type="NCBI Taxonomy" id="45954"/>
    <lineage>
        <taxon>Eukaryota</taxon>
        <taxon>Metazoa</taxon>
        <taxon>Spiralia</taxon>
        <taxon>Lophotrochozoa</taxon>
        <taxon>Mollusca</taxon>
        <taxon>Bivalvia</taxon>
        <taxon>Autobranchia</taxon>
        <taxon>Heteroconchia</taxon>
        <taxon>Euheterodonta</taxon>
        <taxon>Imparidentia</taxon>
        <taxon>Neoheterodontei</taxon>
        <taxon>Myida</taxon>
        <taxon>Dreissenoidea</taxon>
        <taxon>Dreissenidae</taxon>
        <taxon>Dreissena</taxon>
    </lineage>
</organism>
<sequence length="59" mass="6790">MNHVVNKHNCMTGKCGNGPIEEDRDKQWLKRGGPAVKELGKVIFDKRLLRSMKYYVTAQ</sequence>
<accession>A0A9D4LHQ5</accession>
<dbReference type="AlphaFoldDB" id="A0A9D4LHQ5"/>
<reference evidence="1" key="2">
    <citation type="submission" date="2020-11" db="EMBL/GenBank/DDBJ databases">
        <authorList>
            <person name="McCartney M.A."/>
            <person name="Auch B."/>
            <person name="Kono T."/>
            <person name="Mallez S."/>
            <person name="Becker A."/>
            <person name="Gohl D.M."/>
            <person name="Silverstein K.A.T."/>
            <person name="Koren S."/>
            <person name="Bechman K.B."/>
            <person name="Herman A."/>
            <person name="Abrahante J.E."/>
            <person name="Garbe J."/>
        </authorList>
    </citation>
    <scope>NUCLEOTIDE SEQUENCE</scope>
    <source>
        <strain evidence="1">Duluth1</strain>
        <tissue evidence="1">Whole animal</tissue>
    </source>
</reference>
<dbReference type="EMBL" id="JAIWYP010000003">
    <property type="protein sequence ID" value="KAH3857562.1"/>
    <property type="molecule type" value="Genomic_DNA"/>
</dbReference>
<dbReference type="Proteomes" id="UP000828390">
    <property type="component" value="Unassembled WGS sequence"/>
</dbReference>
<comment type="caution">
    <text evidence="1">The sequence shown here is derived from an EMBL/GenBank/DDBJ whole genome shotgun (WGS) entry which is preliminary data.</text>
</comment>